<name>A0A9Q0N9Y4_9DIPT</name>
<proteinExistence type="predicted"/>
<dbReference type="Pfam" id="PF01607">
    <property type="entry name" value="CBM_14"/>
    <property type="match status" value="1"/>
</dbReference>
<dbReference type="GO" id="GO:0008061">
    <property type="term" value="F:chitin binding"/>
    <property type="evidence" value="ECO:0007669"/>
    <property type="project" value="InterPro"/>
</dbReference>
<protein>
    <recommendedName>
        <fullName evidence="2">Chitin-binding type-2 domain-containing protein</fullName>
    </recommendedName>
</protein>
<evidence type="ECO:0000259" key="2">
    <source>
        <dbReference type="PROSITE" id="PS50940"/>
    </source>
</evidence>
<comment type="caution">
    <text evidence="3">The sequence shown here is derived from an EMBL/GenBank/DDBJ whole genome shotgun (WGS) entry which is preliminary data.</text>
</comment>
<gene>
    <name evidence="3" type="ORF">Bhyg_00853</name>
</gene>
<dbReference type="AlphaFoldDB" id="A0A9Q0N9Y4"/>
<feature type="chain" id="PRO_5040230602" description="Chitin-binding type-2 domain-containing protein" evidence="1">
    <location>
        <begin position="20"/>
        <end position="204"/>
    </location>
</feature>
<keyword evidence="4" id="KW-1185">Reference proteome</keyword>
<accession>A0A9Q0N9Y4</accession>
<evidence type="ECO:0000313" key="3">
    <source>
        <dbReference type="EMBL" id="KAJ6645646.1"/>
    </source>
</evidence>
<keyword evidence="1" id="KW-0732">Signal</keyword>
<dbReference type="Gene3D" id="2.170.140.10">
    <property type="entry name" value="Chitin binding domain"/>
    <property type="match status" value="1"/>
</dbReference>
<dbReference type="InterPro" id="IPR002557">
    <property type="entry name" value="Chitin-bd_dom"/>
</dbReference>
<dbReference type="PROSITE" id="PS50940">
    <property type="entry name" value="CHIT_BIND_II"/>
    <property type="match status" value="1"/>
</dbReference>
<dbReference type="GO" id="GO:0005576">
    <property type="term" value="C:extracellular region"/>
    <property type="evidence" value="ECO:0007669"/>
    <property type="project" value="InterPro"/>
</dbReference>
<dbReference type="InterPro" id="IPR036508">
    <property type="entry name" value="Chitin-bd_dom_sf"/>
</dbReference>
<feature type="signal peptide" evidence="1">
    <location>
        <begin position="1"/>
        <end position="19"/>
    </location>
</feature>
<evidence type="ECO:0000256" key="1">
    <source>
        <dbReference type="SAM" id="SignalP"/>
    </source>
</evidence>
<feature type="domain" description="Chitin-binding type-2" evidence="2">
    <location>
        <begin position="97"/>
        <end position="156"/>
    </location>
</feature>
<dbReference type="SUPFAM" id="SSF57625">
    <property type="entry name" value="Invertebrate chitin-binding proteins"/>
    <property type="match status" value="1"/>
</dbReference>
<evidence type="ECO:0000313" key="4">
    <source>
        <dbReference type="Proteomes" id="UP001151699"/>
    </source>
</evidence>
<dbReference type="Proteomes" id="UP001151699">
    <property type="component" value="Chromosome A"/>
</dbReference>
<sequence length="204" mass="22370">MNLTPILYFTVLFVLRVNGLSRKKNDDSSRQITDKCDLTARPQCSKDCSKILACVSRVETPIFTINCSSSTPYCDKGHCVATPGDCSMKTEKTKKTSILCTSKGVFPEPSDCTTWHICLEVGSNSSVSKCLNGGIFDSKKKSCVQAPTNDPSICKTISCDGVANGFVTFSANPAYYAYCFTSAIGVQHTYMYKCDDEENKIFDE</sequence>
<dbReference type="OrthoDB" id="6597859at2759"/>
<reference evidence="3" key="1">
    <citation type="submission" date="2022-07" db="EMBL/GenBank/DDBJ databases">
        <authorList>
            <person name="Trinca V."/>
            <person name="Uliana J.V.C."/>
            <person name="Torres T.T."/>
            <person name="Ward R.J."/>
            <person name="Monesi N."/>
        </authorList>
    </citation>
    <scope>NUCLEOTIDE SEQUENCE</scope>
    <source>
        <strain evidence="3">HSMRA1968</strain>
        <tissue evidence="3">Whole embryos</tissue>
    </source>
</reference>
<organism evidence="3 4">
    <name type="scientific">Pseudolycoriella hygida</name>
    <dbReference type="NCBI Taxonomy" id="35572"/>
    <lineage>
        <taxon>Eukaryota</taxon>
        <taxon>Metazoa</taxon>
        <taxon>Ecdysozoa</taxon>
        <taxon>Arthropoda</taxon>
        <taxon>Hexapoda</taxon>
        <taxon>Insecta</taxon>
        <taxon>Pterygota</taxon>
        <taxon>Neoptera</taxon>
        <taxon>Endopterygota</taxon>
        <taxon>Diptera</taxon>
        <taxon>Nematocera</taxon>
        <taxon>Sciaroidea</taxon>
        <taxon>Sciaridae</taxon>
        <taxon>Pseudolycoriella</taxon>
    </lineage>
</organism>
<dbReference type="EMBL" id="WJQU01000001">
    <property type="protein sequence ID" value="KAJ6645646.1"/>
    <property type="molecule type" value="Genomic_DNA"/>
</dbReference>
<feature type="non-terminal residue" evidence="3">
    <location>
        <position position="1"/>
    </location>
</feature>